<dbReference type="InterPro" id="IPR052336">
    <property type="entry name" value="MlaD_Phospholipid_Transporter"/>
</dbReference>
<dbReference type="RefSeq" id="WP_196149086.1">
    <property type="nucleotide sequence ID" value="NZ_JADMLG010000003.1"/>
</dbReference>
<evidence type="ECO:0000259" key="2">
    <source>
        <dbReference type="Pfam" id="PF11887"/>
    </source>
</evidence>
<dbReference type="InterPro" id="IPR005693">
    <property type="entry name" value="Mce"/>
</dbReference>
<dbReference type="EMBL" id="JADMLG010000003">
    <property type="protein sequence ID" value="MBH0776773.1"/>
    <property type="molecule type" value="Genomic_DNA"/>
</dbReference>
<evidence type="ECO:0000259" key="1">
    <source>
        <dbReference type="Pfam" id="PF02470"/>
    </source>
</evidence>
<evidence type="ECO:0000313" key="4">
    <source>
        <dbReference type="Proteomes" id="UP000655751"/>
    </source>
</evidence>
<gene>
    <name evidence="3" type="ORF">IT779_10800</name>
</gene>
<dbReference type="AlphaFoldDB" id="A0A931IA99"/>
<dbReference type="InterPro" id="IPR003399">
    <property type="entry name" value="Mce/MlaD"/>
</dbReference>
<dbReference type="Proteomes" id="UP000655751">
    <property type="component" value="Unassembled WGS sequence"/>
</dbReference>
<dbReference type="GO" id="GO:0051701">
    <property type="term" value="P:biological process involved in interaction with host"/>
    <property type="evidence" value="ECO:0007669"/>
    <property type="project" value="TreeGrafter"/>
</dbReference>
<proteinExistence type="predicted"/>
<dbReference type="Pfam" id="PF11887">
    <property type="entry name" value="Mce4_CUP1"/>
    <property type="match status" value="1"/>
</dbReference>
<protein>
    <submittedName>
        <fullName evidence="3">MCE family protein</fullName>
    </submittedName>
</protein>
<accession>A0A931IA99</accession>
<comment type="caution">
    <text evidence="3">The sequence shown here is derived from an EMBL/GenBank/DDBJ whole genome shotgun (WGS) entry which is preliminary data.</text>
</comment>
<dbReference type="PANTHER" id="PTHR33371:SF17">
    <property type="entry name" value="MCE-FAMILY PROTEIN MCE1B"/>
    <property type="match status" value="1"/>
</dbReference>
<name>A0A931IA99_9NOCA</name>
<dbReference type="PANTHER" id="PTHR33371">
    <property type="entry name" value="INTERMEMBRANE PHOSPHOLIPID TRANSPORT SYSTEM BINDING PROTEIN MLAD-RELATED"/>
    <property type="match status" value="1"/>
</dbReference>
<dbReference type="Pfam" id="PF02470">
    <property type="entry name" value="MlaD"/>
    <property type="match status" value="1"/>
</dbReference>
<keyword evidence="4" id="KW-1185">Reference proteome</keyword>
<dbReference type="NCBIfam" id="TIGR00996">
    <property type="entry name" value="Mtu_fam_mce"/>
    <property type="match status" value="1"/>
</dbReference>
<sequence>MSVRSLSIRVGVVAVVLAFALVGVFRLIERPVQGETDTFTALFSDANGLRSGDDVRVYGVQVGKVGSVELDGVLARVRFTVSRDHPVFAESTLAIRYQNLTGFRYLDIAQPENPRGRRDPEKVFGTSETVPAFDITTLFNGLQPVLAELTGDELNRFTNSLLAVLQGDGTGIGPALDAINGLARYASDRQAVISTLVGNLGRVADQLRGRSTDTVQMLTNLTNLFEVIAKELPGLTDFAVAIPPIIKPVRHMLEVAGITGEKGRDLDAALQQAFPEPRQAVEVFGRLPGLIQAMASAVPATGPQAGLTCSQGAAEAPAPLQILITGQRITLCRA</sequence>
<dbReference type="InterPro" id="IPR024516">
    <property type="entry name" value="Mce_C"/>
</dbReference>
<reference evidence="3" key="1">
    <citation type="submission" date="2020-11" db="EMBL/GenBank/DDBJ databases">
        <title>Nocardia NEAU-351.nov., a novel actinomycete isolated from the cow dung.</title>
        <authorList>
            <person name="Zhang X."/>
        </authorList>
    </citation>
    <scope>NUCLEOTIDE SEQUENCE</scope>
    <source>
        <strain evidence="3">NEAU-351</strain>
    </source>
</reference>
<organism evidence="3 4">
    <name type="scientific">Nocardia bovistercoris</name>
    <dbReference type="NCBI Taxonomy" id="2785916"/>
    <lineage>
        <taxon>Bacteria</taxon>
        <taxon>Bacillati</taxon>
        <taxon>Actinomycetota</taxon>
        <taxon>Actinomycetes</taxon>
        <taxon>Mycobacteriales</taxon>
        <taxon>Nocardiaceae</taxon>
        <taxon>Nocardia</taxon>
    </lineage>
</organism>
<feature type="domain" description="Mce/MlaD" evidence="1">
    <location>
        <begin position="36"/>
        <end position="110"/>
    </location>
</feature>
<dbReference type="GO" id="GO:0005576">
    <property type="term" value="C:extracellular region"/>
    <property type="evidence" value="ECO:0007669"/>
    <property type="project" value="TreeGrafter"/>
</dbReference>
<evidence type="ECO:0000313" key="3">
    <source>
        <dbReference type="EMBL" id="MBH0776773.1"/>
    </source>
</evidence>
<feature type="domain" description="Mammalian cell entry C-terminal" evidence="2">
    <location>
        <begin position="123"/>
        <end position="232"/>
    </location>
</feature>